<accession>A0A0R1W1N3</accession>
<sequence>MADINSIILKINHNHKRALVEDLNTNHQQIIKLYQDDKALLNEENFVFVAQKTKKIMTDISKLPLESF</sequence>
<protein>
    <submittedName>
        <fullName evidence="1">Uncharacterized protein</fullName>
    </submittedName>
</protein>
<keyword evidence="2" id="KW-1185">Reference proteome</keyword>
<dbReference type="RefSeq" id="WP_010623324.1">
    <property type="nucleotide sequence ID" value="NZ_AZGF01000047.1"/>
</dbReference>
<gene>
    <name evidence="1" type="ORF">FD16_GL001874</name>
</gene>
<organism evidence="1 2">
    <name type="scientific">Paucilactobacillus suebicus DSM 5007 = KCTC 3549</name>
    <dbReference type="NCBI Taxonomy" id="1423807"/>
    <lineage>
        <taxon>Bacteria</taxon>
        <taxon>Bacillati</taxon>
        <taxon>Bacillota</taxon>
        <taxon>Bacilli</taxon>
        <taxon>Lactobacillales</taxon>
        <taxon>Lactobacillaceae</taxon>
        <taxon>Paucilactobacillus</taxon>
    </lineage>
</organism>
<proteinExistence type="predicted"/>
<evidence type="ECO:0000313" key="1">
    <source>
        <dbReference type="EMBL" id="KRM09283.1"/>
    </source>
</evidence>
<comment type="caution">
    <text evidence="1">The sequence shown here is derived from an EMBL/GenBank/DDBJ whole genome shotgun (WGS) entry which is preliminary data.</text>
</comment>
<dbReference type="PATRIC" id="fig|1423807.3.peg.1921"/>
<dbReference type="Proteomes" id="UP000051820">
    <property type="component" value="Unassembled WGS sequence"/>
</dbReference>
<reference evidence="1 2" key="1">
    <citation type="journal article" date="2015" name="Genome Announc.">
        <title>Expanding the biotechnology potential of lactobacilli through comparative genomics of 213 strains and associated genera.</title>
        <authorList>
            <person name="Sun Z."/>
            <person name="Harris H.M."/>
            <person name="McCann A."/>
            <person name="Guo C."/>
            <person name="Argimon S."/>
            <person name="Zhang W."/>
            <person name="Yang X."/>
            <person name="Jeffery I.B."/>
            <person name="Cooney J.C."/>
            <person name="Kagawa T.F."/>
            <person name="Liu W."/>
            <person name="Song Y."/>
            <person name="Salvetti E."/>
            <person name="Wrobel A."/>
            <person name="Rasinkangas P."/>
            <person name="Parkhill J."/>
            <person name="Rea M.C."/>
            <person name="O'Sullivan O."/>
            <person name="Ritari J."/>
            <person name="Douillard F.P."/>
            <person name="Paul Ross R."/>
            <person name="Yang R."/>
            <person name="Briner A.E."/>
            <person name="Felis G.E."/>
            <person name="de Vos W.M."/>
            <person name="Barrangou R."/>
            <person name="Klaenhammer T.R."/>
            <person name="Caufield P.W."/>
            <person name="Cui Y."/>
            <person name="Zhang H."/>
            <person name="O'Toole P.W."/>
        </authorList>
    </citation>
    <scope>NUCLEOTIDE SEQUENCE [LARGE SCALE GENOMIC DNA]</scope>
    <source>
        <strain evidence="1 2">DSM 5007</strain>
    </source>
</reference>
<dbReference type="EMBL" id="AZGF01000047">
    <property type="protein sequence ID" value="KRM09283.1"/>
    <property type="molecule type" value="Genomic_DNA"/>
</dbReference>
<name>A0A0R1W1N3_9LACO</name>
<evidence type="ECO:0000313" key="2">
    <source>
        <dbReference type="Proteomes" id="UP000051820"/>
    </source>
</evidence>
<dbReference type="AlphaFoldDB" id="A0A0R1W1N3"/>